<keyword evidence="1" id="KW-0732">Signal</keyword>
<protein>
    <submittedName>
        <fullName evidence="3">Outer membrane lipoprotein-sorting protein</fullName>
    </submittedName>
</protein>
<gene>
    <name evidence="3" type="ORF">ESA94_14035</name>
</gene>
<feature type="domain" description="Uncharacterized protein TP-0789" evidence="2">
    <location>
        <begin position="93"/>
        <end position="236"/>
    </location>
</feature>
<dbReference type="Proteomes" id="UP000290204">
    <property type="component" value="Unassembled WGS sequence"/>
</dbReference>
<dbReference type="Pfam" id="PF17131">
    <property type="entry name" value="LolA_like"/>
    <property type="match status" value="1"/>
</dbReference>
<dbReference type="OrthoDB" id="128937at2"/>
<sequence>MKMVKFFSLFVAVVIGSYAAKAQTADEIIAKHIEAIGGAANWKKISSVIRTGSMSLQGITIEVTQTTLHQKGSRQDLTIMGMNNYVIVTPTEGWMFMPVQQQTEVQKMPDEQVKDAQEQLDVQGSFIDYKSKGHSFELIGSETVEGVDCFKLKMTAKSGVFVTYFIDKKTYNLVQSVRTAEGNELVTTFSDFKKLPEGIVVAMSSVVPLGNGITADFTVSKIEINKPVDESLFKPAK</sequence>
<dbReference type="InterPro" id="IPR033399">
    <property type="entry name" value="TP_0789-like"/>
</dbReference>
<dbReference type="EMBL" id="SDHW01000004">
    <property type="protein sequence ID" value="RXK59257.1"/>
    <property type="molecule type" value="Genomic_DNA"/>
</dbReference>
<organism evidence="3 4">
    <name type="scientific">Lacibacter luteus</name>
    <dbReference type="NCBI Taxonomy" id="2508719"/>
    <lineage>
        <taxon>Bacteria</taxon>
        <taxon>Pseudomonadati</taxon>
        <taxon>Bacteroidota</taxon>
        <taxon>Chitinophagia</taxon>
        <taxon>Chitinophagales</taxon>
        <taxon>Chitinophagaceae</taxon>
        <taxon>Lacibacter</taxon>
    </lineage>
</organism>
<comment type="caution">
    <text evidence="3">The sequence shown here is derived from an EMBL/GenBank/DDBJ whole genome shotgun (WGS) entry which is preliminary data.</text>
</comment>
<feature type="signal peptide" evidence="1">
    <location>
        <begin position="1"/>
        <end position="22"/>
    </location>
</feature>
<keyword evidence="3" id="KW-0449">Lipoprotein</keyword>
<dbReference type="AlphaFoldDB" id="A0A4Q1CH21"/>
<evidence type="ECO:0000256" key="1">
    <source>
        <dbReference type="SAM" id="SignalP"/>
    </source>
</evidence>
<evidence type="ECO:0000313" key="3">
    <source>
        <dbReference type="EMBL" id="RXK59257.1"/>
    </source>
</evidence>
<dbReference type="Gene3D" id="2.50.20.10">
    <property type="entry name" value="Lipoprotein localisation LolA/LolB/LppX"/>
    <property type="match status" value="1"/>
</dbReference>
<keyword evidence="4" id="KW-1185">Reference proteome</keyword>
<accession>A0A4Q1CH21</accession>
<reference evidence="3 4" key="1">
    <citation type="submission" date="2019-01" db="EMBL/GenBank/DDBJ databases">
        <title>Lacibacter sp. strain TTM-7.</title>
        <authorList>
            <person name="Chen W.-M."/>
        </authorList>
    </citation>
    <scope>NUCLEOTIDE SEQUENCE [LARGE SCALE GENOMIC DNA]</scope>
    <source>
        <strain evidence="3 4">TTM-7</strain>
    </source>
</reference>
<proteinExistence type="predicted"/>
<name>A0A4Q1CH21_9BACT</name>
<evidence type="ECO:0000259" key="2">
    <source>
        <dbReference type="Pfam" id="PF17131"/>
    </source>
</evidence>
<feature type="chain" id="PRO_5020297888" evidence="1">
    <location>
        <begin position="23"/>
        <end position="237"/>
    </location>
</feature>
<evidence type="ECO:0000313" key="4">
    <source>
        <dbReference type="Proteomes" id="UP000290204"/>
    </source>
</evidence>